<dbReference type="Proteomes" id="UP001206067">
    <property type="component" value="Unassembled WGS sequence"/>
</dbReference>
<dbReference type="Pfam" id="PF06983">
    <property type="entry name" value="3-dmu-9_3-mt"/>
    <property type="match status" value="1"/>
</dbReference>
<dbReference type="PANTHER" id="PTHR33990:SF2">
    <property type="entry name" value="PHNB-LIKE DOMAIN-CONTAINING PROTEIN"/>
    <property type="match status" value="1"/>
</dbReference>
<dbReference type="InterPro" id="IPR029068">
    <property type="entry name" value="Glyas_Bleomycin-R_OHBP_Dase"/>
</dbReference>
<reference evidence="2 3" key="1">
    <citation type="submission" date="2022-08" db="EMBL/GenBank/DDBJ databases">
        <title>Polyphasic taxonomy analysis of Qipengyuania sp.RS5-5.</title>
        <authorList>
            <person name="Xamxidin M."/>
            <person name="Wu M."/>
        </authorList>
    </citation>
    <scope>NUCLEOTIDE SEQUENCE [LARGE SCALE GENOMIC DNA]</scope>
    <source>
        <strain evidence="2 3">RS5-5</strain>
    </source>
</reference>
<dbReference type="Gene3D" id="3.10.180.10">
    <property type="entry name" value="2,3-Dihydroxybiphenyl 1,2-Dioxygenase, domain 1"/>
    <property type="match status" value="1"/>
</dbReference>
<protein>
    <submittedName>
        <fullName evidence="2">VOC family protein</fullName>
    </submittedName>
</protein>
<dbReference type="InterPro" id="IPR028973">
    <property type="entry name" value="PhnB-like"/>
</dbReference>
<proteinExistence type="predicted"/>
<evidence type="ECO:0000259" key="1">
    <source>
        <dbReference type="Pfam" id="PF06983"/>
    </source>
</evidence>
<evidence type="ECO:0000313" key="3">
    <source>
        <dbReference type="Proteomes" id="UP001206067"/>
    </source>
</evidence>
<evidence type="ECO:0000313" key="2">
    <source>
        <dbReference type="EMBL" id="MCR2835081.1"/>
    </source>
</evidence>
<accession>A0ABT1XVV9</accession>
<dbReference type="CDD" id="cd06588">
    <property type="entry name" value="PhnB_like"/>
    <property type="match status" value="1"/>
</dbReference>
<dbReference type="PIRSF" id="PIRSF021700">
    <property type="entry name" value="3_dmu_93_MTrfase"/>
    <property type="match status" value="1"/>
</dbReference>
<feature type="domain" description="PhnB-like" evidence="1">
    <location>
        <begin position="5"/>
        <end position="120"/>
    </location>
</feature>
<comment type="caution">
    <text evidence="2">The sequence shown here is derived from an EMBL/GenBank/DDBJ whole genome shotgun (WGS) entry which is preliminary data.</text>
</comment>
<organism evidence="2 3">
    <name type="scientific">Parerythrobacter lacustris</name>
    <dbReference type="NCBI Taxonomy" id="2969984"/>
    <lineage>
        <taxon>Bacteria</taxon>
        <taxon>Pseudomonadati</taxon>
        <taxon>Pseudomonadota</taxon>
        <taxon>Alphaproteobacteria</taxon>
        <taxon>Sphingomonadales</taxon>
        <taxon>Erythrobacteraceae</taxon>
        <taxon>Parerythrobacter</taxon>
    </lineage>
</organism>
<dbReference type="SUPFAM" id="SSF54593">
    <property type="entry name" value="Glyoxalase/Bleomycin resistance protein/Dihydroxybiphenyl dioxygenase"/>
    <property type="match status" value="1"/>
</dbReference>
<dbReference type="EMBL" id="JANKHH010000007">
    <property type="protein sequence ID" value="MCR2835081.1"/>
    <property type="molecule type" value="Genomic_DNA"/>
</dbReference>
<dbReference type="RefSeq" id="WP_257596950.1">
    <property type="nucleotide sequence ID" value="NZ_JANKHH010000007.1"/>
</dbReference>
<dbReference type="PANTHER" id="PTHR33990">
    <property type="entry name" value="PROTEIN YJDN-RELATED"/>
    <property type="match status" value="1"/>
</dbReference>
<keyword evidence="3" id="KW-1185">Reference proteome</keyword>
<sequence length="161" mass="17515">MADSKIATCLWFERDAHEAAQLYCGLFPDSRIERVDTAPGDYPGGKAGDVLTVGFTLLGQPFMGLNGKAENGFTDAISFQVFTDSQEETDRYWAALTADGGGEMACSWCFDRFGMRWQIVPRVLMDGLGHPDPAAKARVFAAMQAMVKIDHAAIEAAIRGD</sequence>
<name>A0ABT1XVV9_9SPHN</name>
<gene>
    <name evidence="2" type="ORF">NSO95_14120</name>
</gene>
<dbReference type="InterPro" id="IPR009725">
    <property type="entry name" value="3_dmu_93_MTrfase"/>
</dbReference>